<accession>A0A9P1CPD3</accession>
<sequence>MWSNVISPGVEDNRTIHLGMPPRTSTKYGVNCFFNEKPLREWEAANSAKRGLSVALRRVDPAVLLQEDKTILRPGQLRAFALCEDPRVRVIPRIITDEEVQALLALAHPPADSEAIDPEIYASIEHCIAAAAGRPVEKMEPLKGAADLISSLPDLRIQSFVGTAALKQLNSRMQIKQPGSRQ</sequence>
<protein>
    <submittedName>
        <fullName evidence="3">Prolyl 4-hydroxylase alpha subunit domain-containing protein</fullName>
    </submittedName>
</protein>
<dbReference type="OrthoDB" id="10466321at2759"/>
<reference evidence="2" key="2">
    <citation type="submission" date="2024-04" db="EMBL/GenBank/DDBJ databases">
        <authorList>
            <person name="Chen Y."/>
            <person name="Shah S."/>
            <person name="Dougan E. K."/>
            <person name="Thang M."/>
            <person name="Chan C."/>
        </authorList>
    </citation>
    <scope>NUCLEOTIDE SEQUENCE [LARGE SCALE GENOMIC DNA]</scope>
</reference>
<dbReference type="EMBL" id="CAMXCT010002057">
    <property type="protein sequence ID" value="CAI3995319.1"/>
    <property type="molecule type" value="Genomic_DNA"/>
</dbReference>
<organism evidence="1">
    <name type="scientific">Cladocopium goreaui</name>
    <dbReference type="NCBI Taxonomy" id="2562237"/>
    <lineage>
        <taxon>Eukaryota</taxon>
        <taxon>Sar</taxon>
        <taxon>Alveolata</taxon>
        <taxon>Dinophyceae</taxon>
        <taxon>Suessiales</taxon>
        <taxon>Symbiodiniaceae</taxon>
        <taxon>Cladocopium</taxon>
    </lineage>
</organism>
<dbReference type="EMBL" id="CAMXCT030002057">
    <property type="protein sequence ID" value="CAL4782631.1"/>
    <property type="molecule type" value="Genomic_DNA"/>
</dbReference>
<evidence type="ECO:0000313" key="3">
    <source>
        <dbReference type="EMBL" id="CAL4782631.1"/>
    </source>
</evidence>
<dbReference type="Proteomes" id="UP001152797">
    <property type="component" value="Unassembled WGS sequence"/>
</dbReference>
<dbReference type="AlphaFoldDB" id="A0A9P1CPD3"/>
<keyword evidence="4" id="KW-1185">Reference proteome</keyword>
<evidence type="ECO:0000313" key="1">
    <source>
        <dbReference type="EMBL" id="CAI3995319.1"/>
    </source>
</evidence>
<dbReference type="EMBL" id="CAMXCT020002057">
    <property type="protein sequence ID" value="CAL1148694.1"/>
    <property type="molecule type" value="Genomic_DNA"/>
</dbReference>
<reference evidence="1" key="1">
    <citation type="submission" date="2022-10" db="EMBL/GenBank/DDBJ databases">
        <authorList>
            <person name="Chen Y."/>
            <person name="Dougan E. K."/>
            <person name="Chan C."/>
            <person name="Rhodes N."/>
            <person name="Thang M."/>
        </authorList>
    </citation>
    <scope>NUCLEOTIDE SEQUENCE</scope>
</reference>
<comment type="caution">
    <text evidence="1">The sequence shown here is derived from an EMBL/GenBank/DDBJ whole genome shotgun (WGS) entry which is preliminary data.</text>
</comment>
<proteinExistence type="predicted"/>
<evidence type="ECO:0000313" key="4">
    <source>
        <dbReference type="Proteomes" id="UP001152797"/>
    </source>
</evidence>
<name>A0A9P1CPD3_9DINO</name>
<evidence type="ECO:0000313" key="2">
    <source>
        <dbReference type="EMBL" id="CAL1148694.1"/>
    </source>
</evidence>
<gene>
    <name evidence="1" type="ORF">C1SCF055_LOCUS21898</name>
</gene>